<keyword evidence="13" id="KW-1185">Reference proteome</keyword>
<evidence type="ECO:0008006" key="14">
    <source>
        <dbReference type="Google" id="ProtNLM"/>
    </source>
</evidence>
<name>A0A401P726_SCYTO</name>
<dbReference type="PANTHER" id="PTHR24089">
    <property type="entry name" value="SOLUTE CARRIER FAMILY 25"/>
    <property type="match status" value="1"/>
</dbReference>
<evidence type="ECO:0000256" key="8">
    <source>
        <dbReference type="ARBA" id="ARBA00023128"/>
    </source>
</evidence>
<dbReference type="Gene3D" id="1.50.40.10">
    <property type="entry name" value="Mitochondrial carrier domain"/>
    <property type="match status" value="1"/>
</dbReference>
<reference evidence="12 13" key="1">
    <citation type="journal article" date="2018" name="Nat. Ecol. Evol.">
        <title>Shark genomes provide insights into elasmobranch evolution and the origin of vertebrates.</title>
        <authorList>
            <person name="Hara Y"/>
            <person name="Yamaguchi K"/>
            <person name="Onimaru K"/>
            <person name="Kadota M"/>
            <person name="Koyanagi M"/>
            <person name="Keeley SD"/>
            <person name="Tatsumi K"/>
            <person name="Tanaka K"/>
            <person name="Motone F"/>
            <person name="Kageyama Y"/>
            <person name="Nozu R"/>
            <person name="Adachi N"/>
            <person name="Nishimura O"/>
            <person name="Nakagawa R"/>
            <person name="Tanegashima C"/>
            <person name="Kiyatake I"/>
            <person name="Matsumoto R"/>
            <person name="Murakumo K"/>
            <person name="Nishida K"/>
            <person name="Terakita A"/>
            <person name="Kuratani S"/>
            <person name="Sato K"/>
            <person name="Hyodo S Kuraku.S."/>
        </authorList>
    </citation>
    <scope>NUCLEOTIDE SEQUENCE [LARGE SCALE GENOMIC DNA]</scope>
</reference>
<evidence type="ECO:0000256" key="1">
    <source>
        <dbReference type="ARBA" id="ARBA00004448"/>
    </source>
</evidence>
<dbReference type="SUPFAM" id="SSF103506">
    <property type="entry name" value="Mitochondrial carrier"/>
    <property type="match status" value="1"/>
</dbReference>
<keyword evidence="3 11" id="KW-0813">Transport</keyword>
<evidence type="ECO:0000313" key="13">
    <source>
        <dbReference type="Proteomes" id="UP000288216"/>
    </source>
</evidence>
<dbReference type="PRINTS" id="PR00926">
    <property type="entry name" value="MITOCARRIER"/>
</dbReference>
<dbReference type="Gene3D" id="1.10.238.10">
    <property type="entry name" value="EF-hand"/>
    <property type="match status" value="1"/>
</dbReference>
<evidence type="ECO:0000256" key="11">
    <source>
        <dbReference type="RuleBase" id="RU000488"/>
    </source>
</evidence>
<dbReference type="GO" id="GO:0005743">
    <property type="term" value="C:mitochondrial inner membrane"/>
    <property type="evidence" value="ECO:0007669"/>
    <property type="project" value="UniProtKB-SubCell"/>
</dbReference>
<protein>
    <recommendedName>
        <fullName evidence="14">EF-hand domain-containing protein</fullName>
    </recommendedName>
</protein>
<dbReference type="FunFam" id="1.50.40.10:FF:000003">
    <property type="entry name" value="Putative calcium-binding mitochondrial carrier protein scamc-2"/>
    <property type="match status" value="1"/>
</dbReference>
<dbReference type="AlphaFoldDB" id="A0A401P726"/>
<dbReference type="InterPro" id="IPR018108">
    <property type="entry name" value="MCP_transmembrane"/>
</dbReference>
<keyword evidence="6" id="KW-0999">Mitochondrion inner membrane</keyword>
<comment type="subcellular location">
    <subcellularLocation>
        <location evidence="1">Mitochondrion inner membrane</location>
        <topology evidence="1">Multi-pass membrane protein</topology>
    </subcellularLocation>
</comment>
<dbReference type="GO" id="GO:0055085">
    <property type="term" value="P:transmembrane transport"/>
    <property type="evidence" value="ECO:0007669"/>
    <property type="project" value="InterPro"/>
</dbReference>
<dbReference type="Pfam" id="PF00153">
    <property type="entry name" value="Mito_carr"/>
    <property type="match status" value="3"/>
</dbReference>
<proteinExistence type="inferred from homology"/>
<keyword evidence="9 10" id="KW-0472">Membrane</keyword>
<dbReference type="STRING" id="75743.A0A401P726"/>
<feature type="repeat" description="Solcar" evidence="10">
    <location>
        <begin position="399"/>
        <end position="487"/>
    </location>
</feature>
<dbReference type="OMA" id="RTMIDIW"/>
<evidence type="ECO:0000256" key="2">
    <source>
        <dbReference type="ARBA" id="ARBA00006375"/>
    </source>
</evidence>
<evidence type="ECO:0000313" key="12">
    <source>
        <dbReference type="EMBL" id="GCB68916.1"/>
    </source>
</evidence>
<organism evidence="12 13">
    <name type="scientific">Scyliorhinus torazame</name>
    <name type="common">Cloudy catshark</name>
    <name type="synonym">Catulus torazame</name>
    <dbReference type="NCBI Taxonomy" id="75743"/>
    <lineage>
        <taxon>Eukaryota</taxon>
        <taxon>Metazoa</taxon>
        <taxon>Chordata</taxon>
        <taxon>Craniata</taxon>
        <taxon>Vertebrata</taxon>
        <taxon>Chondrichthyes</taxon>
        <taxon>Elasmobranchii</taxon>
        <taxon>Galeomorphii</taxon>
        <taxon>Galeoidea</taxon>
        <taxon>Carcharhiniformes</taxon>
        <taxon>Scyliorhinidae</taxon>
        <taxon>Scyliorhinus</taxon>
    </lineage>
</organism>
<dbReference type="PROSITE" id="PS50920">
    <property type="entry name" value="SOLCAR"/>
    <property type="match status" value="3"/>
</dbReference>
<evidence type="ECO:0000256" key="7">
    <source>
        <dbReference type="ARBA" id="ARBA00022989"/>
    </source>
</evidence>
<gene>
    <name evidence="12" type="ORF">scyTo_0005387</name>
</gene>
<evidence type="ECO:0000256" key="3">
    <source>
        <dbReference type="ARBA" id="ARBA00022448"/>
    </source>
</evidence>
<evidence type="ECO:0000256" key="6">
    <source>
        <dbReference type="ARBA" id="ARBA00022792"/>
    </source>
</evidence>
<dbReference type="Proteomes" id="UP000288216">
    <property type="component" value="Unassembled WGS sequence"/>
</dbReference>
<keyword evidence="5" id="KW-0677">Repeat</keyword>
<feature type="repeat" description="Solcar" evidence="10">
    <location>
        <begin position="208"/>
        <end position="294"/>
    </location>
</feature>
<comment type="similarity">
    <text evidence="2 11">Belongs to the mitochondrial carrier (TC 2.A.29) family.</text>
</comment>
<dbReference type="InterPro" id="IPR023395">
    <property type="entry name" value="MCP_dom_sf"/>
</dbReference>
<evidence type="ECO:0000256" key="9">
    <source>
        <dbReference type="ARBA" id="ARBA00023136"/>
    </source>
</evidence>
<evidence type="ECO:0000256" key="5">
    <source>
        <dbReference type="ARBA" id="ARBA00022737"/>
    </source>
</evidence>
<dbReference type="EMBL" id="BFAA01001667">
    <property type="protein sequence ID" value="GCB68916.1"/>
    <property type="molecule type" value="Genomic_DNA"/>
</dbReference>
<dbReference type="InterPro" id="IPR011992">
    <property type="entry name" value="EF-hand-dom_pair"/>
</dbReference>
<dbReference type="OrthoDB" id="270584at2759"/>
<keyword evidence="4 10" id="KW-0812">Transmembrane</keyword>
<keyword evidence="7" id="KW-1133">Transmembrane helix</keyword>
<comment type="caution">
    <text evidence="12">The sequence shown here is derived from an EMBL/GenBank/DDBJ whole genome shotgun (WGS) entry which is preliminary data.</text>
</comment>
<feature type="repeat" description="Solcar" evidence="10">
    <location>
        <begin position="302"/>
        <end position="387"/>
    </location>
</feature>
<keyword evidence="8" id="KW-0496">Mitochondrion</keyword>
<dbReference type="SUPFAM" id="SSF47473">
    <property type="entry name" value="EF-hand"/>
    <property type="match status" value="1"/>
</dbReference>
<sequence>MIFQRSSANVMGPNGGLLHCEGALAMFLFMKEIFQRSAPDELSSISDLWDDLYRRLNVHGNGHIDAKELVLALEAISEGSLKDRSVKRTNGRDFEGFRKYLEKHNMKLFLGFGKDSKDRSGNISRWRIMHLMGRLHVSLNLYHANRILKHLDENDYMDMDWNEWRNVYITTVEDNMRTMIDIWRFNSIFSINDDITNCEEFLENQEPEKWWGHLIAGGTAGGISRTVTAPFDRLRVLMQVYSTRHNKMKISGGINAMIKEGGVSSMWRGNLTNILKIGPELAFKFMAYEELKTVIAVEPQNLGIKDRFVAGSMAGAFSQTATYPVEMLKTRMMLRKTGEPRELFAQISNIFKHEGVSTFYRGYVPNILGIIPYAGIDLAVYETLKNLWIKRYTTGNERPNMLLVVGSATTSNVVGQLASYPLMLIHTRMQAEVIAKGMRKPRMREYFWSILAKDGLLGFYRGFTANLLKAVPSVCISYVLYEYLKTQLHLASH</sequence>
<accession>A0A401P726</accession>
<evidence type="ECO:0000256" key="4">
    <source>
        <dbReference type="ARBA" id="ARBA00022692"/>
    </source>
</evidence>
<dbReference type="InterPro" id="IPR002067">
    <property type="entry name" value="MCP"/>
</dbReference>
<evidence type="ECO:0000256" key="10">
    <source>
        <dbReference type="PROSITE-ProRule" id="PRU00282"/>
    </source>
</evidence>